<evidence type="ECO:0000313" key="2">
    <source>
        <dbReference type="Proteomes" id="UP001595690"/>
    </source>
</evidence>
<dbReference type="Proteomes" id="UP001595690">
    <property type="component" value="Unassembled WGS sequence"/>
</dbReference>
<dbReference type="RefSeq" id="WP_382378034.1">
    <property type="nucleotide sequence ID" value="NZ_JBHRZI010000029.1"/>
</dbReference>
<protein>
    <submittedName>
        <fullName evidence="1">Uncharacterized protein</fullName>
    </submittedName>
</protein>
<gene>
    <name evidence="1" type="ORF">ACFOWZ_33920</name>
</gene>
<name>A0ABV8C3M7_9PSEU</name>
<organism evidence="1 2">
    <name type="scientific">Lentzea rhizosphaerae</name>
    <dbReference type="NCBI Taxonomy" id="2041025"/>
    <lineage>
        <taxon>Bacteria</taxon>
        <taxon>Bacillati</taxon>
        <taxon>Actinomycetota</taxon>
        <taxon>Actinomycetes</taxon>
        <taxon>Pseudonocardiales</taxon>
        <taxon>Pseudonocardiaceae</taxon>
        <taxon>Lentzea</taxon>
    </lineage>
</organism>
<comment type="caution">
    <text evidence="1">The sequence shown here is derived from an EMBL/GenBank/DDBJ whole genome shotgun (WGS) entry which is preliminary data.</text>
</comment>
<evidence type="ECO:0000313" key="1">
    <source>
        <dbReference type="EMBL" id="MFC3896499.1"/>
    </source>
</evidence>
<reference evidence="2" key="1">
    <citation type="journal article" date="2019" name="Int. J. Syst. Evol. Microbiol.">
        <title>The Global Catalogue of Microorganisms (GCM) 10K type strain sequencing project: providing services to taxonomists for standard genome sequencing and annotation.</title>
        <authorList>
            <consortium name="The Broad Institute Genomics Platform"/>
            <consortium name="The Broad Institute Genome Sequencing Center for Infectious Disease"/>
            <person name="Wu L."/>
            <person name="Ma J."/>
        </authorList>
    </citation>
    <scope>NUCLEOTIDE SEQUENCE [LARGE SCALE GENOMIC DNA]</scope>
    <source>
        <strain evidence="2">CGMCC 4.7405</strain>
    </source>
</reference>
<dbReference type="EMBL" id="JBHRZI010000029">
    <property type="protein sequence ID" value="MFC3896499.1"/>
    <property type="molecule type" value="Genomic_DNA"/>
</dbReference>
<keyword evidence="2" id="KW-1185">Reference proteome</keyword>
<sequence length="171" mass="18916">MNDVTRVARLIRERNRVDAALSACIRRPALPGHLGDWIAAQVFGIELEQGTTARGVDGRFTDGRTVNIRWYLKRDNLLDLREDGPELYLVLTGPRAPAESSAGTVRPMVVDAVYLFDAAAVVADLRARGRKIGVASSVRGELWEAAEIYPRRNPAFPVTEEQREMLALFAG</sequence>
<proteinExistence type="predicted"/>
<accession>A0ABV8C3M7</accession>